<keyword evidence="11 12" id="KW-0472">Membrane</keyword>
<dbReference type="GO" id="GO:0005743">
    <property type="term" value="C:mitochondrial inner membrane"/>
    <property type="evidence" value="ECO:0007669"/>
    <property type="project" value="UniProtKB-SubCell"/>
</dbReference>
<keyword evidence="9" id="KW-1133">Transmembrane helix</keyword>
<evidence type="ECO:0000256" key="8">
    <source>
        <dbReference type="ARBA" id="ARBA00022792"/>
    </source>
</evidence>
<dbReference type="AlphaFoldDB" id="R4XPJ4"/>
<dbReference type="EMBL" id="CAHR02000007">
    <property type="protein sequence ID" value="CCG85136.1"/>
    <property type="molecule type" value="Genomic_DNA"/>
</dbReference>
<dbReference type="PROSITE" id="PS50920">
    <property type="entry name" value="SOLCAR"/>
    <property type="match status" value="3"/>
</dbReference>
<evidence type="ECO:0000256" key="5">
    <source>
        <dbReference type="ARBA" id="ARBA00022448"/>
    </source>
</evidence>
<evidence type="ECO:0000256" key="4">
    <source>
        <dbReference type="ARBA" id="ARBA00021935"/>
    </source>
</evidence>
<protein>
    <recommendedName>
        <fullName evidence="4">Mitochondrial thiamine pyrophosphate carrier 1</fullName>
    </recommendedName>
</protein>
<comment type="caution">
    <text evidence="14">The sequence shown here is derived from an EMBL/GenBank/DDBJ whole genome shotgun (WGS) entry which is preliminary data.</text>
</comment>
<dbReference type="OrthoDB" id="18574at2759"/>
<evidence type="ECO:0000256" key="11">
    <source>
        <dbReference type="ARBA" id="ARBA00023136"/>
    </source>
</evidence>
<evidence type="ECO:0000256" key="2">
    <source>
        <dbReference type="ARBA" id="ARBA00004448"/>
    </source>
</evidence>
<evidence type="ECO:0000256" key="12">
    <source>
        <dbReference type="PROSITE-ProRule" id="PRU00282"/>
    </source>
</evidence>
<dbReference type="Pfam" id="PF00153">
    <property type="entry name" value="Mito_carr"/>
    <property type="match status" value="3"/>
</dbReference>
<dbReference type="FunFam" id="1.50.40.10:FF:000011">
    <property type="entry name" value="Mitochondrial thiamine pyrophosphate carrier 1"/>
    <property type="match status" value="1"/>
</dbReference>
<dbReference type="Gene3D" id="1.50.40.10">
    <property type="entry name" value="Mitochondrial carrier domain"/>
    <property type="match status" value="1"/>
</dbReference>
<gene>
    <name evidence="14" type="ORF">TAPDE_000294</name>
</gene>
<feature type="repeat" description="Solcar" evidence="12">
    <location>
        <begin position="196"/>
        <end position="291"/>
    </location>
</feature>
<dbReference type="InterPro" id="IPR018108">
    <property type="entry name" value="MCP_transmembrane"/>
</dbReference>
<keyword evidence="7" id="KW-0677">Repeat</keyword>
<dbReference type="PANTHER" id="PTHR24089">
    <property type="entry name" value="SOLUTE CARRIER FAMILY 25"/>
    <property type="match status" value="1"/>
</dbReference>
<evidence type="ECO:0000256" key="6">
    <source>
        <dbReference type="ARBA" id="ARBA00022692"/>
    </source>
</evidence>
<comment type="similarity">
    <text evidence="3 13">Belongs to the mitochondrial carrier (TC 2.A.29) family.</text>
</comment>
<dbReference type="STRING" id="1097556.R4XPJ4"/>
<sequence length="307" mass="33638">MKEKDKAWETVVCGGTAGLVARFFIAPLDVLKIRLQLQSSSSGQLYRGTVHGFRTIVQEEGVRALWKGNVPAELLYVTYSATQFLTYKTTNDASRALCPSSWPEATHAFIAGAGAGAVATTVTYPFDLLRTRFAAQRNSGPYKSLRKAVAEVVRTEGLRGMYRGLYASITQIVPYMGLLFGTYEPLRKGMSGLGMPNGWDNAVAGFLAGTFSKTGVFPLDVIRKRLQVQGPTRTAYVFNDIPVYSSSLSCATTILQREGVRGFYKGLTVSLLKSAPSSAITLWTFEQSSRLLHYVERKLGTDDVVSR</sequence>
<dbReference type="GO" id="GO:0090422">
    <property type="term" value="F:thiamine pyrophosphate transmembrane transporter activity"/>
    <property type="evidence" value="ECO:0007669"/>
    <property type="project" value="UniProtKB-ARBA"/>
</dbReference>
<name>R4XPJ4_TAPDE</name>
<proteinExistence type="inferred from homology"/>
<keyword evidence="10" id="KW-0496">Mitochondrion</keyword>
<dbReference type="SUPFAM" id="SSF103506">
    <property type="entry name" value="Mitochondrial carrier"/>
    <property type="match status" value="1"/>
</dbReference>
<dbReference type="InterPro" id="IPR002067">
    <property type="entry name" value="MCP"/>
</dbReference>
<evidence type="ECO:0000313" key="15">
    <source>
        <dbReference type="Proteomes" id="UP000013776"/>
    </source>
</evidence>
<dbReference type="VEuPathDB" id="FungiDB:TAPDE_000294"/>
<keyword evidence="5 13" id="KW-0813">Transport</keyword>
<comment type="function">
    <text evidence="1">Mitochondrial transporter that mediates uptake of thiamine pyrophosphate (ThPP) into mitochondria.</text>
</comment>
<evidence type="ECO:0000256" key="13">
    <source>
        <dbReference type="RuleBase" id="RU000488"/>
    </source>
</evidence>
<evidence type="ECO:0000313" key="14">
    <source>
        <dbReference type="EMBL" id="CCG85136.1"/>
    </source>
</evidence>
<evidence type="ECO:0000256" key="1">
    <source>
        <dbReference type="ARBA" id="ARBA00002238"/>
    </source>
</evidence>
<keyword evidence="8" id="KW-0999">Mitochondrion inner membrane</keyword>
<keyword evidence="6 12" id="KW-0812">Transmembrane</keyword>
<accession>R4XPJ4</accession>
<feature type="repeat" description="Solcar" evidence="12">
    <location>
        <begin position="103"/>
        <end position="189"/>
    </location>
</feature>
<evidence type="ECO:0000256" key="3">
    <source>
        <dbReference type="ARBA" id="ARBA00006375"/>
    </source>
</evidence>
<feature type="repeat" description="Solcar" evidence="12">
    <location>
        <begin position="5"/>
        <end position="93"/>
    </location>
</feature>
<organism evidence="14 15">
    <name type="scientific">Taphrina deformans (strain PYCC 5710 / ATCC 11124 / CBS 356.35 / IMI 108563 / JCM 9778 / NBRC 8474)</name>
    <name type="common">Peach leaf curl fungus</name>
    <name type="synonym">Lalaria deformans</name>
    <dbReference type="NCBI Taxonomy" id="1097556"/>
    <lineage>
        <taxon>Eukaryota</taxon>
        <taxon>Fungi</taxon>
        <taxon>Dikarya</taxon>
        <taxon>Ascomycota</taxon>
        <taxon>Taphrinomycotina</taxon>
        <taxon>Taphrinomycetes</taxon>
        <taxon>Taphrinales</taxon>
        <taxon>Taphrinaceae</taxon>
        <taxon>Taphrina</taxon>
    </lineage>
</organism>
<dbReference type="PRINTS" id="PR00926">
    <property type="entry name" value="MITOCARRIER"/>
</dbReference>
<dbReference type="InterPro" id="IPR023395">
    <property type="entry name" value="MCP_dom_sf"/>
</dbReference>
<reference evidence="14 15" key="1">
    <citation type="journal article" date="2013" name="MBio">
        <title>Genome sequencing of the plant pathogen Taphrina deformans, the causal agent of peach leaf curl.</title>
        <authorList>
            <person name="Cisse O.H."/>
            <person name="Almeida J.M.G.C.F."/>
            <person name="Fonseca A."/>
            <person name="Kumar A.A."/>
            <person name="Salojaervi J."/>
            <person name="Overmyer K."/>
            <person name="Hauser P.M."/>
            <person name="Pagni M."/>
        </authorList>
    </citation>
    <scope>NUCLEOTIDE SEQUENCE [LARGE SCALE GENOMIC DNA]</scope>
    <source>
        <strain evidence="15">PYCC 5710 / ATCC 11124 / CBS 356.35 / IMI 108563 / JCM 9778 / NBRC 8474</strain>
    </source>
</reference>
<evidence type="ECO:0000256" key="10">
    <source>
        <dbReference type="ARBA" id="ARBA00023128"/>
    </source>
</evidence>
<dbReference type="eggNOG" id="KOG0752">
    <property type="taxonomic scope" value="Eukaryota"/>
</dbReference>
<keyword evidence="15" id="KW-1185">Reference proteome</keyword>
<evidence type="ECO:0000256" key="7">
    <source>
        <dbReference type="ARBA" id="ARBA00022737"/>
    </source>
</evidence>
<dbReference type="Proteomes" id="UP000013776">
    <property type="component" value="Unassembled WGS sequence"/>
</dbReference>
<comment type="subcellular location">
    <subcellularLocation>
        <location evidence="2">Mitochondrion inner membrane</location>
        <topology evidence="2">Multi-pass membrane protein</topology>
    </subcellularLocation>
</comment>
<evidence type="ECO:0000256" key="9">
    <source>
        <dbReference type="ARBA" id="ARBA00022989"/>
    </source>
</evidence>